<reference evidence="2 3" key="1">
    <citation type="submission" date="2021-03" db="EMBL/GenBank/DDBJ databases">
        <title>Thiomicrorhabdus sp.nov.,novel sulfur-oxidizing bacteria isolated from coastal sediment.</title>
        <authorList>
            <person name="Liu X."/>
        </authorList>
    </citation>
    <scope>NUCLEOTIDE SEQUENCE [LARGE SCALE GENOMIC DNA]</scope>
    <source>
        <strain evidence="2 3">6S2-11</strain>
    </source>
</reference>
<dbReference type="InterPro" id="IPR052516">
    <property type="entry name" value="N-heterocyclic_Hydroxylase"/>
</dbReference>
<dbReference type="InterPro" id="IPR037165">
    <property type="entry name" value="AldOxase/xan_DH_Mopterin-bd_sf"/>
</dbReference>
<dbReference type="RefSeq" id="WP_208148219.1">
    <property type="nucleotide sequence ID" value="NZ_JAGETV010000005.1"/>
</dbReference>
<dbReference type="InterPro" id="IPR006311">
    <property type="entry name" value="TAT_signal"/>
</dbReference>
<dbReference type="Gene3D" id="3.90.1170.50">
    <property type="entry name" value="Aldehyde oxidase/xanthine dehydrogenase, a/b hammerhead"/>
    <property type="match status" value="1"/>
</dbReference>
<dbReference type="PIRSF" id="PIRSF036389">
    <property type="entry name" value="IOR_B"/>
    <property type="match status" value="1"/>
</dbReference>
<dbReference type="Pfam" id="PF20256">
    <property type="entry name" value="MoCoBD_2"/>
    <property type="match status" value="2"/>
</dbReference>
<feature type="domain" description="Aldehyde oxidase/xanthine dehydrogenase a/b hammerhead" evidence="1">
    <location>
        <begin position="230"/>
        <end position="308"/>
    </location>
</feature>
<evidence type="ECO:0000259" key="1">
    <source>
        <dbReference type="SMART" id="SM01008"/>
    </source>
</evidence>
<dbReference type="EMBL" id="JAGETV010000005">
    <property type="protein sequence ID" value="MBO1926771.1"/>
    <property type="molecule type" value="Genomic_DNA"/>
</dbReference>
<name>A0ABS3Q362_9GAMM</name>
<comment type="caution">
    <text evidence="2">The sequence shown here is derived from an EMBL/GenBank/DDBJ whole genome shotgun (WGS) entry which is preliminary data.</text>
</comment>
<dbReference type="SUPFAM" id="SSF56003">
    <property type="entry name" value="Molybdenum cofactor-binding domain"/>
    <property type="match status" value="2"/>
</dbReference>
<organism evidence="2 3">
    <name type="scientific">Thiomicrorhabdus marina</name>
    <dbReference type="NCBI Taxonomy" id="2818442"/>
    <lineage>
        <taxon>Bacteria</taxon>
        <taxon>Pseudomonadati</taxon>
        <taxon>Pseudomonadota</taxon>
        <taxon>Gammaproteobacteria</taxon>
        <taxon>Thiotrichales</taxon>
        <taxon>Piscirickettsiaceae</taxon>
        <taxon>Thiomicrorhabdus</taxon>
    </lineage>
</organism>
<keyword evidence="3" id="KW-1185">Reference proteome</keyword>
<dbReference type="Proteomes" id="UP000664835">
    <property type="component" value="Unassembled WGS sequence"/>
</dbReference>
<proteinExistence type="predicted"/>
<dbReference type="PANTHER" id="PTHR47495:SF2">
    <property type="entry name" value="ALDEHYDE DEHYDROGENASE"/>
    <property type="match status" value="1"/>
</dbReference>
<dbReference type="SMART" id="SM01008">
    <property type="entry name" value="Ald_Xan_dh_C"/>
    <property type="match status" value="1"/>
</dbReference>
<dbReference type="PANTHER" id="PTHR47495">
    <property type="entry name" value="ALDEHYDE DEHYDROGENASE"/>
    <property type="match status" value="1"/>
</dbReference>
<dbReference type="InterPro" id="IPR046867">
    <property type="entry name" value="AldOxase/xan_DH_MoCoBD2"/>
</dbReference>
<accession>A0ABS3Q362</accession>
<dbReference type="Gene3D" id="3.30.365.10">
    <property type="entry name" value="Aldehyde oxidase/xanthine dehydrogenase, molybdopterin binding domain"/>
    <property type="match status" value="4"/>
</dbReference>
<dbReference type="Pfam" id="PF02738">
    <property type="entry name" value="MoCoBD_1"/>
    <property type="match status" value="1"/>
</dbReference>
<evidence type="ECO:0000313" key="2">
    <source>
        <dbReference type="EMBL" id="MBO1926771.1"/>
    </source>
</evidence>
<gene>
    <name evidence="2" type="ORF">J3998_04215</name>
</gene>
<dbReference type="InterPro" id="IPR012368">
    <property type="entry name" value="OxRdtase_Mopterin-bd_su_IorB"/>
</dbReference>
<dbReference type="InterPro" id="IPR008274">
    <property type="entry name" value="AldOxase/xan_DH_MoCoBD1"/>
</dbReference>
<dbReference type="PROSITE" id="PS51318">
    <property type="entry name" value="TAT"/>
    <property type="match status" value="1"/>
</dbReference>
<protein>
    <submittedName>
        <fullName evidence="2">Xanthine dehydrogenase family protein molybdopterin-binding subunit</fullName>
    </submittedName>
</protein>
<evidence type="ECO:0000313" key="3">
    <source>
        <dbReference type="Proteomes" id="UP000664835"/>
    </source>
</evidence>
<dbReference type="InterPro" id="IPR000674">
    <property type="entry name" value="Ald_Oxase/Xan_DH_a/b"/>
</dbReference>
<sequence length="724" mass="78569">MQDLIKHHNAASTDIEVEVIAPENPSRRDLLKAGLFGIGGLVLGFSLPSAQKAYAATATSPPKKYPVKGWLQLTENGELAMVIPVSEMGQGSQTAVAMILADELGADYQKIQIRMPTNNSLYNNPIYGMQITGGSTAVRAWWQPMRVVAATLREMLISAAAKQWQVSTQQCSLENGFVMDSSIARKVALQDLISAAQTIQPPKNPPLKKADQYRYIGKPMPRVDTFAKTDGSAIFGMDVQLPDMLIATVVQSPVFGGKLHRFDEAAAKSVNGVQAVVKIPNGIAVVADSYWQAKKGLEKLNPTFTGGETAGLDTAVIEKRLQSGLQKSGESVKAGKVATDFAHEYDAIYRAPYLAHATMEPMNATAQVTDAKCEVWAPTQNQTMSAQVAADISLMQPSQVIIHTTYLGGGFGRRAYVDFVAQAVTLSMEMGRPVKVIWSREEDMQHDFYRPAAVCGFKVQTDAQGMPLSWQSKVVSDSTMAEFTNGSDTMIDNAMSDGIADQEYGLENVSLSVVREDMKIPVGFWRSVGHSYSGFFMEGMLNELALKAKRDPFEYRYALLKKESRTTGVLNQLEKLSGWKNSNGAVGKGVAVVQSFGSFAGQVIEARLQNNKIVIDKVYCVIDCGIVVNPEIVKRQMSSGIIFALTAALKGKVHFADGRVTESNFDNYPMLTMQETPEIIVEIVNSNEAPGGYGEPGVPPLAPALAAAVGQLTGKIYRELPIKI</sequence>